<evidence type="ECO:0000256" key="4">
    <source>
        <dbReference type="ARBA" id="ARBA00022448"/>
    </source>
</evidence>
<comment type="subcellular location">
    <subcellularLocation>
        <location evidence="2">Cell membrane</location>
    </subcellularLocation>
</comment>
<keyword evidence="6" id="KW-0472">Membrane</keyword>
<dbReference type="GO" id="GO:0009734">
    <property type="term" value="P:auxin-activated signaling pathway"/>
    <property type="evidence" value="ECO:0007669"/>
    <property type="project" value="UniProtKB-KW"/>
</dbReference>
<dbReference type="PANTHER" id="PTHR33541:SF28">
    <property type="entry name" value="PROTEIN BIG GRAIN 1-LIKE A"/>
    <property type="match status" value="1"/>
</dbReference>
<evidence type="ECO:0000313" key="10">
    <source>
        <dbReference type="Proteomes" id="UP001279734"/>
    </source>
</evidence>
<feature type="compositionally biased region" description="Low complexity" evidence="8">
    <location>
        <begin position="114"/>
        <end position="138"/>
    </location>
</feature>
<comment type="function">
    <text evidence="1">Involved in auxin transport. Regulator of the auxin signaling pathway.</text>
</comment>
<evidence type="ECO:0000256" key="1">
    <source>
        <dbReference type="ARBA" id="ARBA00002281"/>
    </source>
</evidence>
<proteinExistence type="inferred from homology"/>
<dbReference type="GO" id="GO:0005886">
    <property type="term" value="C:plasma membrane"/>
    <property type="evidence" value="ECO:0007669"/>
    <property type="project" value="UniProtKB-SubCell"/>
</dbReference>
<evidence type="ECO:0000256" key="2">
    <source>
        <dbReference type="ARBA" id="ARBA00004236"/>
    </source>
</evidence>
<keyword evidence="5" id="KW-1003">Cell membrane</keyword>
<dbReference type="InterPro" id="IPR039621">
    <property type="entry name" value="BG1-like"/>
</dbReference>
<evidence type="ECO:0000256" key="8">
    <source>
        <dbReference type="SAM" id="MobiDB-lite"/>
    </source>
</evidence>
<dbReference type="PANTHER" id="PTHR33541">
    <property type="entry name" value="PROTEIN BIG GRAIN 1-LIKE A-RELATED"/>
    <property type="match status" value="1"/>
</dbReference>
<comment type="caution">
    <text evidence="9">The sequence shown here is derived from an EMBL/GenBank/DDBJ whole genome shotgun (WGS) entry which is preliminary data.</text>
</comment>
<name>A0AAD3XQ83_NEPGR</name>
<reference evidence="9" key="1">
    <citation type="submission" date="2023-05" db="EMBL/GenBank/DDBJ databases">
        <title>Nepenthes gracilis genome sequencing.</title>
        <authorList>
            <person name="Fukushima K."/>
        </authorList>
    </citation>
    <scope>NUCLEOTIDE SEQUENCE</scope>
    <source>
        <strain evidence="9">SING2019-196</strain>
    </source>
</reference>
<feature type="compositionally biased region" description="Basic and acidic residues" evidence="8">
    <location>
        <begin position="1"/>
        <end position="14"/>
    </location>
</feature>
<sequence>MYKWEKSTPQDRYNKQIPGNPSFSSTLLHEIYRSIEAEQGQDLCFYGSKHRNGALEEEEMSSFRRACLAEKWMEKNVNGKAIVSQGQRRRRQSSFLEGLEVKIRPCEIAIPFSNSSSSSDSSFGGFSSSETESYSGGSKPRASCFAPPRYKPVKTSIPAREARSSHTQYRGHKESDLFEDYGCQSRENSMSDHTISKSKSKLLNISSNLKNLKQPISPGMRLASFMNSLFTKESSKKKNRSVNFKEGCGFKERNFKSEEAPTCSSARSFSSSCLMGKSNSPSSGQNLQNGMKRSVRFNPVSVIVGEDSHPLAHKGLYKEDEVSQISKTTSTAKLGRMLSKRYEEFRKLKGIEKERELEDIALGLANGYRIEKDNDGLVRNASDAVKGDYEDDLNENDNDDFDGLSCSSSDLFELDHLSLFGNEELPVYETTRLPKDR</sequence>
<evidence type="ECO:0000256" key="5">
    <source>
        <dbReference type="ARBA" id="ARBA00022475"/>
    </source>
</evidence>
<comment type="similarity">
    <text evidence="3">Belongs to the BIG GRAIN 1 (BG1) plant protein family.</text>
</comment>
<feature type="region of interest" description="Disordered" evidence="8">
    <location>
        <begin position="1"/>
        <end position="20"/>
    </location>
</feature>
<dbReference type="Proteomes" id="UP001279734">
    <property type="component" value="Unassembled WGS sequence"/>
</dbReference>
<organism evidence="9 10">
    <name type="scientific">Nepenthes gracilis</name>
    <name type="common">Slender pitcher plant</name>
    <dbReference type="NCBI Taxonomy" id="150966"/>
    <lineage>
        <taxon>Eukaryota</taxon>
        <taxon>Viridiplantae</taxon>
        <taxon>Streptophyta</taxon>
        <taxon>Embryophyta</taxon>
        <taxon>Tracheophyta</taxon>
        <taxon>Spermatophyta</taxon>
        <taxon>Magnoliopsida</taxon>
        <taxon>eudicotyledons</taxon>
        <taxon>Gunneridae</taxon>
        <taxon>Pentapetalae</taxon>
        <taxon>Caryophyllales</taxon>
        <taxon>Nepenthaceae</taxon>
        <taxon>Nepenthes</taxon>
    </lineage>
</organism>
<feature type="region of interest" description="Disordered" evidence="8">
    <location>
        <begin position="114"/>
        <end position="150"/>
    </location>
</feature>
<keyword evidence="4" id="KW-0813">Transport</keyword>
<keyword evidence="10" id="KW-1185">Reference proteome</keyword>
<dbReference type="EMBL" id="BSYO01000012">
    <property type="protein sequence ID" value="GMH12390.1"/>
    <property type="molecule type" value="Genomic_DNA"/>
</dbReference>
<protein>
    <recommendedName>
        <fullName evidence="11">Protein BIG GRAIN 1-like B</fullName>
    </recommendedName>
</protein>
<evidence type="ECO:0008006" key="11">
    <source>
        <dbReference type="Google" id="ProtNLM"/>
    </source>
</evidence>
<keyword evidence="7" id="KW-0927">Auxin signaling pathway</keyword>
<evidence type="ECO:0000313" key="9">
    <source>
        <dbReference type="EMBL" id="GMH12390.1"/>
    </source>
</evidence>
<evidence type="ECO:0000256" key="7">
    <source>
        <dbReference type="ARBA" id="ARBA00023294"/>
    </source>
</evidence>
<evidence type="ECO:0000256" key="3">
    <source>
        <dbReference type="ARBA" id="ARBA00010067"/>
    </source>
</evidence>
<evidence type="ECO:0000256" key="6">
    <source>
        <dbReference type="ARBA" id="ARBA00023136"/>
    </source>
</evidence>
<gene>
    <name evidence="9" type="ORF">Nepgr_014231</name>
</gene>
<accession>A0AAD3XQ83</accession>
<dbReference type="AlphaFoldDB" id="A0AAD3XQ83"/>